<sequence length="287" mass="32969">MMKLSVVIPTYNRSKLLSYTLASLVSQSNSNFEVIVVDDGGSDDSRQVCELFKDKLNLRYIWQKDDGFRAGKARNLGLYAAEGDYIVFIDTGVLLQKDAIDKHIEIHENSKFPTVCIGYVYGFEISNEKIEEIEPHLKDKNTEQLISMMEDLNALDIRQSLYDEFGYNISSWPAPFDLFWTCHVSAERKELIKSGAFDESFNSWGGEDVDLGIRLFMNNNKFVVDRGLCSVHWPHEKEVSDKAEEANSAAMRIHDKYNIWQTSFYSVPIEDKIFSLNKSIFLNAEHM</sequence>
<dbReference type="InterPro" id="IPR001173">
    <property type="entry name" value="Glyco_trans_2-like"/>
</dbReference>
<dbReference type="AlphaFoldDB" id="A0A2N7BVR5"/>
<dbReference type="InterPro" id="IPR050834">
    <property type="entry name" value="Glycosyltransf_2"/>
</dbReference>
<evidence type="ECO:0000259" key="1">
    <source>
        <dbReference type="Pfam" id="PF00535"/>
    </source>
</evidence>
<accession>A0A2N7BVR5</accession>
<dbReference type="GO" id="GO:0016740">
    <property type="term" value="F:transferase activity"/>
    <property type="evidence" value="ECO:0007669"/>
    <property type="project" value="UniProtKB-KW"/>
</dbReference>
<evidence type="ECO:0000313" key="3">
    <source>
        <dbReference type="Proteomes" id="UP000235778"/>
    </source>
</evidence>
<reference evidence="3" key="1">
    <citation type="submission" date="2016-07" db="EMBL/GenBank/DDBJ databases">
        <title>Nontailed viruses are major unrecognized killers of bacteria in the ocean.</title>
        <authorList>
            <person name="Kauffman K."/>
            <person name="Hussain F."/>
            <person name="Yang J."/>
            <person name="Arevalo P."/>
            <person name="Brown J."/>
            <person name="Cutler M."/>
            <person name="Kelly L."/>
            <person name="Polz M.F."/>
        </authorList>
    </citation>
    <scope>NUCLEOTIDE SEQUENCE [LARGE SCALE GENOMIC DNA]</scope>
    <source>
        <strain evidence="3">10N.286.55.C1</strain>
    </source>
</reference>
<dbReference type="SUPFAM" id="SSF53448">
    <property type="entry name" value="Nucleotide-diphospho-sugar transferases"/>
    <property type="match status" value="1"/>
</dbReference>
<dbReference type="Gene3D" id="3.90.550.10">
    <property type="entry name" value="Spore Coat Polysaccharide Biosynthesis Protein SpsA, Chain A"/>
    <property type="match status" value="1"/>
</dbReference>
<dbReference type="PANTHER" id="PTHR43685">
    <property type="entry name" value="GLYCOSYLTRANSFERASE"/>
    <property type="match status" value="1"/>
</dbReference>
<gene>
    <name evidence="2" type="ORF">BCV30_07490</name>
</gene>
<evidence type="ECO:0000313" key="2">
    <source>
        <dbReference type="EMBL" id="PME64610.1"/>
    </source>
</evidence>
<dbReference type="InterPro" id="IPR029044">
    <property type="entry name" value="Nucleotide-diphossugar_trans"/>
</dbReference>
<dbReference type="Proteomes" id="UP000235778">
    <property type="component" value="Unassembled WGS sequence"/>
</dbReference>
<dbReference type="Pfam" id="PF00535">
    <property type="entry name" value="Glycos_transf_2"/>
    <property type="match status" value="1"/>
</dbReference>
<name>A0A2N7BVR5_9VIBR</name>
<feature type="domain" description="Glycosyltransferase 2-like" evidence="1">
    <location>
        <begin position="5"/>
        <end position="133"/>
    </location>
</feature>
<protein>
    <submittedName>
        <fullName evidence="2">Glycosyl transferase</fullName>
    </submittedName>
</protein>
<proteinExistence type="predicted"/>
<keyword evidence="2" id="KW-0808">Transferase</keyword>
<dbReference type="EMBL" id="MCSI01000116">
    <property type="protein sequence ID" value="PME64610.1"/>
    <property type="molecule type" value="Genomic_DNA"/>
</dbReference>
<organism evidence="2 3">
    <name type="scientific">Vibrio lentus</name>
    <dbReference type="NCBI Taxonomy" id="136468"/>
    <lineage>
        <taxon>Bacteria</taxon>
        <taxon>Pseudomonadati</taxon>
        <taxon>Pseudomonadota</taxon>
        <taxon>Gammaproteobacteria</taxon>
        <taxon>Vibrionales</taxon>
        <taxon>Vibrionaceae</taxon>
        <taxon>Vibrio</taxon>
    </lineage>
</organism>
<dbReference type="PANTHER" id="PTHR43685:SF3">
    <property type="entry name" value="SLR2126 PROTEIN"/>
    <property type="match status" value="1"/>
</dbReference>
<comment type="caution">
    <text evidence="2">The sequence shown here is derived from an EMBL/GenBank/DDBJ whole genome shotgun (WGS) entry which is preliminary data.</text>
</comment>